<accession>A0ABS4G7Z5</accession>
<dbReference type="Proteomes" id="UP001519271">
    <property type="component" value="Unassembled WGS sequence"/>
</dbReference>
<dbReference type="PRINTS" id="PR01590">
    <property type="entry name" value="HTHFIS"/>
</dbReference>
<dbReference type="Gene3D" id="1.10.8.60">
    <property type="match status" value="1"/>
</dbReference>
<reference evidence="6 7" key="1">
    <citation type="submission" date="2021-03" db="EMBL/GenBank/DDBJ databases">
        <title>Genomic Encyclopedia of Type Strains, Phase IV (KMG-IV): sequencing the most valuable type-strain genomes for metagenomic binning, comparative biology and taxonomic classification.</title>
        <authorList>
            <person name="Goeker M."/>
        </authorList>
    </citation>
    <scope>NUCLEOTIDE SEQUENCE [LARGE SCALE GENOMIC DNA]</scope>
    <source>
        <strain evidence="6 7">DSM 6139</strain>
    </source>
</reference>
<dbReference type="SUPFAM" id="SSF46689">
    <property type="entry name" value="Homeodomain-like"/>
    <property type="match status" value="1"/>
</dbReference>
<dbReference type="InterPro" id="IPR025662">
    <property type="entry name" value="Sigma_54_int_dom_ATP-bd_1"/>
</dbReference>
<dbReference type="Gene3D" id="3.40.50.300">
    <property type="entry name" value="P-loop containing nucleotide triphosphate hydrolases"/>
    <property type="match status" value="1"/>
</dbReference>
<dbReference type="InterPro" id="IPR002197">
    <property type="entry name" value="HTH_Fis"/>
</dbReference>
<sequence>MIKILFIVPYPELRDIVLDIISERNEVGLYEINVIVSTVDSIPQIDSNNYDVIIARGYSADIISKKYADIPIIKLDISGYDVFRSLYECVESYHPKHIAIIGTPNLKNNDNYLQDVFKCKISILGSVDYSQLEEEVKHIKNTGCDAIIGGYSANLFASKYKLNSVVIKTGVEAISNSLNEAIRTVEILNNERLKAEMYRNITKSSKEAIMFIDKTGIIRVDNSVACLIGNNTKMCGCQLSNIFPFLYDGFIKSIYSEKELLNEIHEIRNRMTVSASFSPVKVGNDVKGVVINMTDISRIQELEGQIRVKLSSKGLKAKYTFTDVIHSSEIMDSTINTSIMYAKSSSSILIIGETGTGKEIFAQSIHNCSNRCNGPFVAVNCAALPENLLESELFGYVDGAFTGSSKGGKMGLFEQAHNGTIFLDEISEIPLALQGKLLRVLQENEVRRIGDDKVISINVRVIAATNRNLKDLVDSGKFRNDLLFRIDILRIYLPSLAEREDDVEKLFLHLLNKYKDDGISEKLTIDSSAMTLLKRHNFTGNIRELMNIVERACVLRKNNCIDSDVMNQALNPKDINVKKTYDQVEQVKKIPEFKSDNDAINWAINESNGNKSKAAMLLGINRTTLWKKLKKIEIEMK</sequence>
<dbReference type="InterPro" id="IPR027417">
    <property type="entry name" value="P-loop_NTPase"/>
</dbReference>
<dbReference type="PROSITE" id="PS00676">
    <property type="entry name" value="SIGMA54_INTERACT_2"/>
    <property type="match status" value="1"/>
</dbReference>
<dbReference type="Gene3D" id="1.10.10.60">
    <property type="entry name" value="Homeodomain-like"/>
    <property type="match status" value="1"/>
</dbReference>
<organism evidence="6 7">
    <name type="scientific">Youngiibacter multivorans</name>
    <dbReference type="NCBI Taxonomy" id="937251"/>
    <lineage>
        <taxon>Bacteria</taxon>
        <taxon>Bacillati</taxon>
        <taxon>Bacillota</taxon>
        <taxon>Clostridia</taxon>
        <taxon>Eubacteriales</taxon>
        <taxon>Clostridiaceae</taxon>
        <taxon>Youngiibacter</taxon>
    </lineage>
</organism>
<dbReference type="SMART" id="SM00382">
    <property type="entry name" value="AAA"/>
    <property type="match status" value="1"/>
</dbReference>
<dbReference type="Gene3D" id="3.30.450.20">
    <property type="entry name" value="PAS domain"/>
    <property type="match status" value="1"/>
</dbReference>
<dbReference type="Pfam" id="PF00158">
    <property type="entry name" value="Sigma54_activat"/>
    <property type="match status" value="1"/>
</dbReference>
<dbReference type="Gene3D" id="3.40.50.2300">
    <property type="match status" value="1"/>
</dbReference>
<evidence type="ECO:0000256" key="4">
    <source>
        <dbReference type="ARBA" id="ARBA00023163"/>
    </source>
</evidence>
<keyword evidence="4" id="KW-0804">Transcription</keyword>
<gene>
    <name evidence="6" type="ORF">J2Z34_003169</name>
</gene>
<dbReference type="Gene3D" id="3.40.50.10660">
    <property type="entry name" value="PrpR receptor domain-like"/>
    <property type="match status" value="1"/>
</dbReference>
<keyword evidence="3" id="KW-0805">Transcription regulation</keyword>
<comment type="caution">
    <text evidence="6">The sequence shown here is derived from an EMBL/GenBank/DDBJ whole genome shotgun (WGS) entry which is preliminary data.</text>
</comment>
<evidence type="ECO:0000313" key="6">
    <source>
        <dbReference type="EMBL" id="MBP1920654.1"/>
    </source>
</evidence>
<name>A0ABS4G7Z5_9CLOT</name>
<dbReference type="InterPro" id="IPR003593">
    <property type="entry name" value="AAA+_ATPase"/>
</dbReference>
<dbReference type="InterPro" id="IPR058031">
    <property type="entry name" value="AAA_lid_NorR"/>
</dbReference>
<dbReference type="PROSITE" id="PS00675">
    <property type="entry name" value="SIGMA54_INTERACT_1"/>
    <property type="match status" value="1"/>
</dbReference>
<dbReference type="EMBL" id="JAGGKC010000035">
    <property type="protein sequence ID" value="MBP1920654.1"/>
    <property type="molecule type" value="Genomic_DNA"/>
</dbReference>
<dbReference type="Pfam" id="PF25601">
    <property type="entry name" value="AAA_lid_14"/>
    <property type="match status" value="1"/>
</dbReference>
<protein>
    <submittedName>
        <fullName evidence="6">Transcriptional regulator with PAS, ATPase and Fis domain</fullName>
    </submittedName>
</protein>
<dbReference type="Pfam" id="PF02954">
    <property type="entry name" value="HTH_8"/>
    <property type="match status" value="1"/>
</dbReference>
<evidence type="ECO:0000313" key="7">
    <source>
        <dbReference type="Proteomes" id="UP001519271"/>
    </source>
</evidence>
<dbReference type="InterPro" id="IPR002078">
    <property type="entry name" value="Sigma_54_int"/>
</dbReference>
<dbReference type="CDD" id="cd00009">
    <property type="entry name" value="AAA"/>
    <property type="match status" value="1"/>
</dbReference>
<dbReference type="PANTHER" id="PTHR32071">
    <property type="entry name" value="TRANSCRIPTIONAL REGULATORY PROTEIN"/>
    <property type="match status" value="1"/>
</dbReference>
<dbReference type="PANTHER" id="PTHR32071:SF57">
    <property type="entry name" value="C4-DICARBOXYLATE TRANSPORT TRANSCRIPTIONAL REGULATORY PROTEIN DCTD"/>
    <property type="match status" value="1"/>
</dbReference>
<dbReference type="Pfam" id="PF06506">
    <property type="entry name" value="PrpR_N"/>
    <property type="match status" value="1"/>
</dbReference>
<dbReference type="SUPFAM" id="SSF159800">
    <property type="entry name" value="PrpR receptor domain-like"/>
    <property type="match status" value="1"/>
</dbReference>
<dbReference type="InterPro" id="IPR025943">
    <property type="entry name" value="Sigma_54_int_dom_ATP-bd_2"/>
</dbReference>
<dbReference type="InterPro" id="IPR009057">
    <property type="entry name" value="Homeodomain-like_sf"/>
</dbReference>
<evidence type="ECO:0000256" key="2">
    <source>
        <dbReference type="ARBA" id="ARBA00022840"/>
    </source>
</evidence>
<dbReference type="PROSITE" id="PS50045">
    <property type="entry name" value="SIGMA54_INTERACT_4"/>
    <property type="match status" value="1"/>
</dbReference>
<keyword evidence="2" id="KW-0067">ATP-binding</keyword>
<evidence type="ECO:0000256" key="1">
    <source>
        <dbReference type="ARBA" id="ARBA00022741"/>
    </source>
</evidence>
<dbReference type="InterPro" id="IPR010524">
    <property type="entry name" value="Sig_transdc_resp-reg_PrpR_N"/>
</dbReference>
<proteinExistence type="predicted"/>
<dbReference type="SUPFAM" id="SSF52540">
    <property type="entry name" value="P-loop containing nucleoside triphosphate hydrolases"/>
    <property type="match status" value="1"/>
</dbReference>
<keyword evidence="7" id="KW-1185">Reference proteome</keyword>
<feature type="domain" description="Sigma-54 factor interaction" evidence="5">
    <location>
        <begin position="324"/>
        <end position="554"/>
    </location>
</feature>
<dbReference type="RefSeq" id="WP_209460816.1">
    <property type="nucleotide sequence ID" value="NZ_JAGGKC010000035.1"/>
</dbReference>
<keyword evidence="1" id="KW-0547">Nucleotide-binding</keyword>
<evidence type="ECO:0000256" key="3">
    <source>
        <dbReference type="ARBA" id="ARBA00023015"/>
    </source>
</evidence>
<evidence type="ECO:0000259" key="5">
    <source>
        <dbReference type="PROSITE" id="PS50045"/>
    </source>
</evidence>